<dbReference type="EMBL" id="JAPTNE010000027">
    <property type="protein sequence ID" value="MCZ0808973.1"/>
    <property type="molecule type" value="Genomic_DNA"/>
</dbReference>
<accession>A0AAP8U4P6</accession>
<organism evidence="3 4">
    <name type="scientific">Brevibacillus laterosporus</name>
    <name type="common">Bacillus laterosporus</name>
    <dbReference type="NCBI Taxonomy" id="1465"/>
    <lineage>
        <taxon>Bacteria</taxon>
        <taxon>Bacillati</taxon>
        <taxon>Bacillota</taxon>
        <taxon>Bacilli</taxon>
        <taxon>Bacillales</taxon>
        <taxon>Paenibacillaceae</taxon>
        <taxon>Brevibacillus</taxon>
    </lineage>
</organism>
<evidence type="ECO:0000259" key="1">
    <source>
        <dbReference type="PROSITE" id="PS50983"/>
    </source>
</evidence>
<sequence length="82" mass="9545">MIVTGNEDVLSDFSGDYITLTTDTRSLEDLKTDSIWKNLSAVKNDRVYIWKRDKSWYFDPIATLSQTEELAEWLTSEKKASY</sequence>
<reference evidence="2" key="2">
    <citation type="submission" date="2022-09" db="EMBL/GenBank/DDBJ databases">
        <title>Genome analysis and characterization of larvicidal activity of Brevibacillus strains.</title>
        <authorList>
            <person name="Patrusheva E.V."/>
            <person name="Izotova A.O."/>
            <person name="Toshchakov S.V."/>
            <person name="Sineoky S.P."/>
        </authorList>
    </citation>
    <scope>NUCLEOTIDE SEQUENCE</scope>
    <source>
        <strain evidence="2">VKPM_B-13247</strain>
    </source>
</reference>
<dbReference type="SUPFAM" id="SSF53807">
    <property type="entry name" value="Helical backbone' metal receptor"/>
    <property type="match status" value="1"/>
</dbReference>
<feature type="domain" description="Fe/B12 periplasmic-binding" evidence="1">
    <location>
        <begin position="1"/>
        <end position="78"/>
    </location>
</feature>
<dbReference type="RefSeq" id="WP_104032512.1">
    <property type="nucleotide sequence ID" value="NZ_JANSGW010000027.1"/>
</dbReference>
<dbReference type="Proteomes" id="UP001077662">
    <property type="component" value="Unassembled WGS sequence"/>
</dbReference>
<name>A0AAP8U4P6_BRELA</name>
<dbReference type="PROSITE" id="PS50983">
    <property type="entry name" value="FE_B12_PBP"/>
    <property type="match status" value="1"/>
</dbReference>
<protein>
    <recommendedName>
        <fullName evidence="1">Fe/B12 periplasmic-binding domain-containing protein</fullName>
    </recommendedName>
</protein>
<dbReference type="EMBL" id="PRKQ01000020">
    <property type="protein sequence ID" value="PPA93808.1"/>
    <property type="molecule type" value="Genomic_DNA"/>
</dbReference>
<evidence type="ECO:0000313" key="4">
    <source>
        <dbReference type="Proteomes" id="UP000239759"/>
    </source>
</evidence>
<comment type="caution">
    <text evidence="3">The sequence shown here is derived from an EMBL/GenBank/DDBJ whole genome shotgun (WGS) entry which is preliminary data.</text>
</comment>
<evidence type="ECO:0000313" key="3">
    <source>
        <dbReference type="EMBL" id="PPA93808.1"/>
    </source>
</evidence>
<reference evidence="3 4" key="1">
    <citation type="submission" date="2018-02" db="EMBL/GenBank/DDBJ databases">
        <title>Comparative analysis of genomes of three Brevibacillus laterosporus strains producers of potent antimicrobials isolated from silage.</title>
        <authorList>
            <person name="Kojic M."/>
            <person name="Miljkovic M."/>
            <person name="Studholme D."/>
            <person name="Filipic B."/>
        </authorList>
    </citation>
    <scope>NUCLEOTIDE SEQUENCE [LARGE SCALE GENOMIC DNA]</scope>
    <source>
        <strain evidence="3 4">BGSP11</strain>
    </source>
</reference>
<proteinExistence type="predicted"/>
<gene>
    <name evidence="3" type="ORF">C4A77_15975</name>
    <name evidence="2" type="ORF">O0554_18970</name>
</gene>
<dbReference type="Proteomes" id="UP000239759">
    <property type="component" value="Unassembled WGS sequence"/>
</dbReference>
<evidence type="ECO:0000313" key="2">
    <source>
        <dbReference type="EMBL" id="MCZ0808973.1"/>
    </source>
</evidence>
<dbReference type="Gene3D" id="3.40.50.1980">
    <property type="entry name" value="Nitrogenase molybdenum iron protein domain"/>
    <property type="match status" value="1"/>
</dbReference>
<dbReference type="AlphaFoldDB" id="A0AAP8U4P6"/>
<dbReference type="InterPro" id="IPR002491">
    <property type="entry name" value="ABC_transptr_periplasmic_BD"/>
</dbReference>